<dbReference type="CDD" id="cd03784">
    <property type="entry name" value="GT1_Gtf-like"/>
    <property type="match status" value="1"/>
</dbReference>
<evidence type="ECO:0000256" key="3">
    <source>
        <dbReference type="RuleBase" id="RU003718"/>
    </source>
</evidence>
<dbReference type="STRING" id="35722.A0A0B7NAS9"/>
<dbReference type="AlphaFoldDB" id="A0A0B7NAS9"/>
<organism evidence="6 7">
    <name type="scientific">Parasitella parasitica</name>
    <dbReference type="NCBI Taxonomy" id="35722"/>
    <lineage>
        <taxon>Eukaryota</taxon>
        <taxon>Fungi</taxon>
        <taxon>Fungi incertae sedis</taxon>
        <taxon>Mucoromycota</taxon>
        <taxon>Mucoromycotina</taxon>
        <taxon>Mucoromycetes</taxon>
        <taxon>Mucorales</taxon>
        <taxon>Mucorineae</taxon>
        <taxon>Mucoraceae</taxon>
        <taxon>Parasitella</taxon>
    </lineage>
</organism>
<reference evidence="6 7" key="1">
    <citation type="submission" date="2014-09" db="EMBL/GenBank/DDBJ databases">
        <authorList>
            <person name="Ellenberger Sabrina"/>
        </authorList>
    </citation>
    <scope>NUCLEOTIDE SEQUENCE [LARGE SCALE GENOMIC DNA]</scope>
    <source>
        <strain evidence="6 7">CBS 412.66</strain>
    </source>
</reference>
<protein>
    <submittedName>
        <fullName evidence="6">Uncharacterized protein</fullName>
    </submittedName>
</protein>
<keyword evidence="7" id="KW-1185">Reference proteome</keyword>
<dbReference type="Proteomes" id="UP000054107">
    <property type="component" value="Unassembled WGS sequence"/>
</dbReference>
<dbReference type="GO" id="GO:0008194">
    <property type="term" value="F:UDP-glycosyltransferase activity"/>
    <property type="evidence" value="ECO:0007669"/>
    <property type="project" value="InterPro"/>
</dbReference>
<comment type="similarity">
    <text evidence="3">Belongs to the UDP-glycosyltransferase family.</text>
</comment>
<feature type="signal peptide" evidence="5">
    <location>
        <begin position="1"/>
        <end position="23"/>
    </location>
</feature>
<dbReference type="Gene3D" id="3.40.50.2000">
    <property type="entry name" value="Glycogen Phosphorylase B"/>
    <property type="match status" value="2"/>
</dbReference>
<evidence type="ECO:0000256" key="1">
    <source>
        <dbReference type="ARBA" id="ARBA00022676"/>
    </source>
</evidence>
<dbReference type="PANTHER" id="PTHR48043:SF145">
    <property type="entry name" value="FI06409P-RELATED"/>
    <property type="match status" value="1"/>
</dbReference>
<feature type="transmembrane region" description="Helical" evidence="4">
    <location>
        <begin position="513"/>
        <end position="531"/>
    </location>
</feature>
<evidence type="ECO:0000256" key="5">
    <source>
        <dbReference type="SAM" id="SignalP"/>
    </source>
</evidence>
<dbReference type="InterPro" id="IPR050271">
    <property type="entry name" value="UDP-glycosyltransferase"/>
</dbReference>
<sequence>MKFYDKVIFMFVAILAFQKTCNAAELSPTFQEKQHSKKIAFFAPFGGASHINWVLNIGNELGIRGHNFSFLTVDEYVKFGRSSPHVQTITIGQGIDISNTSALTKDSKKTVKDTIKFVGKALNYMYANFERDFKAAKEYFEEHDVDLAICDHFSDACYSAANMLDIPYIITASMPLTTDSGATFINSKLTTMTDFTTEFQSFGTRFINKFLVPILEIKELAPVFKSLAERKLKVGLPAKMEDPSKTWKDSLKLINSLNGFPPARPLGPLVEYVGPIIPKCYQPLSPDLEDYLNAHERVAYIAFGQIATPVEKDIKLILTSLLESMEQGTLDGFLWASVHAAGFFPDTIVTSSNTSYNVQDMFNHRNPHARVIKWAPQTAVLHHPSTKLFVSHGGLGSWYESMYSGTRMVMFPFFGDQPGNALMIERSKLGGILKPDFTVPQSVELFRQVVLDKNGEITSSVERQQALTQIHSRRGVDKGADLVEEVAYTHRNGFMKHRQSADQRMNYFKSHDLDLYGALSMAAIICLWTAIRTVKLISMYLTKTSTEKIKKQ</sequence>
<keyword evidence="4" id="KW-0472">Membrane</keyword>
<keyword evidence="4" id="KW-1133">Transmembrane helix</keyword>
<proteinExistence type="inferred from homology"/>
<dbReference type="SUPFAM" id="SSF53756">
    <property type="entry name" value="UDP-Glycosyltransferase/glycogen phosphorylase"/>
    <property type="match status" value="1"/>
</dbReference>
<dbReference type="InterPro" id="IPR002213">
    <property type="entry name" value="UDP_glucos_trans"/>
</dbReference>
<dbReference type="PROSITE" id="PS00375">
    <property type="entry name" value="UDPGT"/>
    <property type="match status" value="1"/>
</dbReference>
<evidence type="ECO:0000313" key="7">
    <source>
        <dbReference type="Proteomes" id="UP000054107"/>
    </source>
</evidence>
<dbReference type="Pfam" id="PF00201">
    <property type="entry name" value="UDPGT"/>
    <property type="match status" value="1"/>
</dbReference>
<keyword evidence="4" id="KW-0812">Transmembrane</keyword>
<keyword evidence="1 3" id="KW-0328">Glycosyltransferase</keyword>
<dbReference type="OrthoDB" id="5835829at2759"/>
<keyword evidence="2 3" id="KW-0808">Transferase</keyword>
<accession>A0A0B7NAS9</accession>
<dbReference type="PANTHER" id="PTHR48043">
    <property type="entry name" value="EG:EG0003.4 PROTEIN-RELATED"/>
    <property type="match status" value="1"/>
</dbReference>
<name>A0A0B7NAS9_9FUNG</name>
<keyword evidence="5" id="KW-0732">Signal</keyword>
<evidence type="ECO:0000313" key="6">
    <source>
        <dbReference type="EMBL" id="CEP15610.1"/>
    </source>
</evidence>
<feature type="chain" id="PRO_5002135269" evidence="5">
    <location>
        <begin position="24"/>
        <end position="552"/>
    </location>
</feature>
<dbReference type="EMBL" id="LN732612">
    <property type="protein sequence ID" value="CEP15610.1"/>
    <property type="molecule type" value="Genomic_DNA"/>
</dbReference>
<evidence type="ECO:0000256" key="4">
    <source>
        <dbReference type="SAM" id="Phobius"/>
    </source>
</evidence>
<evidence type="ECO:0000256" key="2">
    <source>
        <dbReference type="ARBA" id="ARBA00022679"/>
    </source>
</evidence>
<dbReference type="InterPro" id="IPR035595">
    <property type="entry name" value="UDP_glycos_trans_CS"/>
</dbReference>
<gene>
    <name evidence="6" type="primary">PARPA_09848.1 scaffold 39137</name>
</gene>